<dbReference type="RefSeq" id="WP_146045476.1">
    <property type="nucleotide sequence ID" value="NZ_JACHJF010000047.1"/>
</dbReference>
<dbReference type="AlphaFoldDB" id="A0A2N8P0S6"/>
<gene>
    <name evidence="2" type="ORF">AF335_08740</name>
    <name evidence="1" type="ORF">FHS36_006673</name>
</gene>
<evidence type="ECO:0008006" key="5">
    <source>
        <dbReference type="Google" id="ProtNLM"/>
    </source>
</evidence>
<evidence type="ECO:0000313" key="1">
    <source>
        <dbReference type="EMBL" id="MBB5123194.1"/>
    </source>
</evidence>
<dbReference type="Proteomes" id="UP000235945">
    <property type="component" value="Unassembled WGS sequence"/>
</dbReference>
<name>A0A2N8P0S6_STREU</name>
<dbReference type="EMBL" id="JACHJF010000047">
    <property type="protein sequence ID" value="MBB5123194.1"/>
    <property type="molecule type" value="Genomic_DNA"/>
</dbReference>
<evidence type="ECO:0000313" key="3">
    <source>
        <dbReference type="Proteomes" id="UP000235945"/>
    </source>
</evidence>
<dbReference type="Proteomes" id="UP000528608">
    <property type="component" value="Unassembled WGS sequence"/>
</dbReference>
<evidence type="ECO:0000313" key="2">
    <source>
        <dbReference type="EMBL" id="PNE34621.1"/>
    </source>
</evidence>
<protein>
    <recommendedName>
        <fullName evidence="5">Condensation domain-containing protein</fullName>
    </recommendedName>
</protein>
<dbReference type="EMBL" id="LGUI01000002">
    <property type="protein sequence ID" value="PNE34621.1"/>
    <property type="molecule type" value="Genomic_DNA"/>
</dbReference>
<keyword evidence="3" id="KW-1185">Reference proteome</keyword>
<dbReference type="Gene3D" id="3.30.559.30">
    <property type="entry name" value="Nonribosomal peptide synthetase, condensation domain"/>
    <property type="match status" value="1"/>
</dbReference>
<accession>A0A2N8P0S6</accession>
<dbReference type="Gene3D" id="3.30.559.10">
    <property type="entry name" value="Chloramphenicol acetyltransferase-like domain"/>
    <property type="match status" value="1"/>
</dbReference>
<reference evidence="2" key="2">
    <citation type="submission" date="2015-07" db="EMBL/GenBank/DDBJ databases">
        <authorList>
            <person name="Noorani M."/>
        </authorList>
    </citation>
    <scope>NUCLEOTIDE SEQUENCE [LARGE SCALE GENOMIC DNA]</scope>
    <source>
        <strain evidence="2">ATCC 27428</strain>
    </source>
</reference>
<sequence>MWSETAVVLFPIGETLEFKELGDSAVPAGRLTFWTPAAAVPAWADDPRAPALVHEHHVRAAAARGARHVDPAWIGVSFGVGRVGPHLVGSALTAWLRGHEHLRSRLVPVDGGCVRRTLPASAVALRREDVGVFADGASVRRQIEALFDRGAGPLGWPQTVFATVEGATGVTVFAGADHGVVDAYTLAMIPGQVRTVLAGGAGPVTGPTFLDFGAEERRLAERPPPGPEHTERWRALLRHGRGRTPAFPLPLGTSEEPLAQCSAYRRLLDGPATTRFAAASSAAGGTTAAGLLACLALAAAEVAGGRHLSVVSLANARPDRWRAVPGWIVGLHPVRIPTAPGAAFADTVALAAAELRRRGPGPGSSLPHVNRMLRGELHPRFVVSYLDARRVAGTPPRPDDTMLRSRIHARPEVYVWLTRGERGVHLSARFPDTPVARANVGRFVTAVARAAAHVADGRRAEAVPTPV</sequence>
<reference evidence="3" key="1">
    <citation type="submission" date="2015-07" db="EMBL/GenBank/DDBJ databases">
        <authorList>
            <person name="Graham D.E."/>
            <person name="Giannone R.J."/>
            <person name="Gulvik C.A."/>
            <person name="Hettich R.L."/>
            <person name="Klingeman D.M."/>
            <person name="Mahan K.M."/>
            <person name="Parry R.J."/>
            <person name="Spain J.C."/>
        </authorList>
    </citation>
    <scope>NUCLEOTIDE SEQUENCE [LARGE SCALE GENOMIC DNA]</scope>
    <source>
        <strain evidence="3">ATCC 27428</strain>
    </source>
</reference>
<evidence type="ECO:0000313" key="4">
    <source>
        <dbReference type="Proteomes" id="UP000528608"/>
    </source>
</evidence>
<organism evidence="2 3">
    <name type="scientific">Streptomyces eurocidicus</name>
    <name type="common">Streptoverticillium eurocidicus</name>
    <dbReference type="NCBI Taxonomy" id="66423"/>
    <lineage>
        <taxon>Bacteria</taxon>
        <taxon>Bacillati</taxon>
        <taxon>Actinomycetota</taxon>
        <taxon>Actinomycetes</taxon>
        <taxon>Kitasatosporales</taxon>
        <taxon>Streptomycetaceae</taxon>
        <taxon>Streptomyces</taxon>
    </lineage>
</organism>
<comment type="caution">
    <text evidence="2">The sequence shown here is derived from an EMBL/GenBank/DDBJ whole genome shotgun (WGS) entry which is preliminary data.</text>
</comment>
<proteinExistence type="predicted"/>
<dbReference type="OrthoDB" id="9789603at2"/>
<dbReference type="SUPFAM" id="SSF52777">
    <property type="entry name" value="CoA-dependent acyltransferases"/>
    <property type="match status" value="2"/>
</dbReference>
<reference evidence="1 4" key="3">
    <citation type="submission" date="2020-08" db="EMBL/GenBank/DDBJ databases">
        <title>Genomic Encyclopedia of Type Strains, Phase III (KMG-III): the genomes of soil and plant-associated and newly described type strains.</title>
        <authorList>
            <person name="Whitman W."/>
        </authorList>
    </citation>
    <scope>NUCLEOTIDE SEQUENCE [LARGE SCALE GENOMIC DNA]</scope>
    <source>
        <strain evidence="1 4">CECT 3259</strain>
    </source>
</reference>
<dbReference type="InterPro" id="IPR023213">
    <property type="entry name" value="CAT-like_dom_sf"/>
</dbReference>